<accession>A0AA89BQ71</accession>
<dbReference type="Gene3D" id="3.40.50.1460">
    <property type="match status" value="1"/>
</dbReference>
<comment type="similarity">
    <text evidence="1">Belongs to the peptidase C14A family.</text>
</comment>
<dbReference type="EMBL" id="VSWD01000010">
    <property type="protein sequence ID" value="KAK3089951.1"/>
    <property type="molecule type" value="Genomic_DNA"/>
</dbReference>
<dbReference type="InterPro" id="IPR011600">
    <property type="entry name" value="Pept_C14_caspase"/>
</dbReference>
<evidence type="ECO:0000256" key="1">
    <source>
        <dbReference type="ARBA" id="ARBA00010134"/>
    </source>
</evidence>
<reference evidence="3" key="1">
    <citation type="submission" date="2019-08" db="EMBL/GenBank/DDBJ databases">
        <title>The improved chromosome-level genome for the pearl oyster Pinctada fucata martensii using PacBio sequencing and Hi-C.</title>
        <authorList>
            <person name="Zheng Z."/>
        </authorList>
    </citation>
    <scope>NUCLEOTIDE SEQUENCE</scope>
    <source>
        <strain evidence="3">ZZ-2019</strain>
        <tissue evidence="3">Adductor muscle</tissue>
    </source>
</reference>
<dbReference type="InterPro" id="IPR002398">
    <property type="entry name" value="Pept_C14"/>
</dbReference>
<dbReference type="PRINTS" id="PR00376">
    <property type="entry name" value="IL1BCENZYME"/>
</dbReference>
<dbReference type="PANTHER" id="PTHR10454">
    <property type="entry name" value="CASPASE"/>
    <property type="match status" value="1"/>
</dbReference>
<dbReference type="Pfam" id="PF00656">
    <property type="entry name" value="Peptidase_C14"/>
    <property type="match status" value="1"/>
</dbReference>
<evidence type="ECO:0000313" key="3">
    <source>
        <dbReference type="EMBL" id="KAK3089951.1"/>
    </source>
</evidence>
<dbReference type="SMART" id="SM00115">
    <property type="entry name" value="CASc"/>
    <property type="match status" value="1"/>
</dbReference>
<dbReference type="PROSITE" id="PS50208">
    <property type="entry name" value="CASPASE_P20"/>
    <property type="match status" value="1"/>
</dbReference>
<name>A0AA89BQ71_PINIB</name>
<keyword evidence="4" id="KW-1185">Reference proteome</keyword>
<proteinExistence type="inferred from homology"/>
<dbReference type="InterPro" id="IPR001309">
    <property type="entry name" value="Pept_C14_p20"/>
</dbReference>
<feature type="domain" description="Caspase family p20" evidence="2">
    <location>
        <begin position="11"/>
        <end position="145"/>
    </location>
</feature>
<dbReference type="InterPro" id="IPR029030">
    <property type="entry name" value="Caspase-like_dom_sf"/>
</dbReference>
<dbReference type="GO" id="GO:0005737">
    <property type="term" value="C:cytoplasm"/>
    <property type="evidence" value="ECO:0007669"/>
    <property type="project" value="TreeGrafter"/>
</dbReference>
<organism evidence="3 4">
    <name type="scientific">Pinctada imbricata</name>
    <name type="common">Atlantic pearl-oyster</name>
    <name type="synonym">Pinctada martensii</name>
    <dbReference type="NCBI Taxonomy" id="66713"/>
    <lineage>
        <taxon>Eukaryota</taxon>
        <taxon>Metazoa</taxon>
        <taxon>Spiralia</taxon>
        <taxon>Lophotrochozoa</taxon>
        <taxon>Mollusca</taxon>
        <taxon>Bivalvia</taxon>
        <taxon>Autobranchia</taxon>
        <taxon>Pteriomorphia</taxon>
        <taxon>Pterioida</taxon>
        <taxon>Pterioidea</taxon>
        <taxon>Pteriidae</taxon>
        <taxon>Pinctada</taxon>
    </lineage>
</organism>
<dbReference type="Proteomes" id="UP001186944">
    <property type="component" value="Unassembled WGS sequence"/>
</dbReference>
<sequence length="154" mass="17533">NNEEYDLNHPHLGLAVVISNGTFDRLKPRKYAVKDIEIMSSAFRSMGLMVLKFQDLTAKQMYEVLNSVASLTDFHAKSATFACAIGSHGEEVEIKDKRQDGEHTSYDHLIHGTDFPVPTKLLVNIFSNRNCRTLKGKPRLFFIQVDMILKVIYM</sequence>
<dbReference type="SUPFAM" id="SSF52129">
    <property type="entry name" value="Caspase-like"/>
    <property type="match status" value="1"/>
</dbReference>
<feature type="non-terminal residue" evidence="3">
    <location>
        <position position="1"/>
    </location>
</feature>
<gene>
    <name evidence="3" type="ORF">FSP39_007928</name>
</gene>
<protein>
    <recommendedName>
        <fullName evidence="2">Caspase family p20 domain-containing protein</fullName>
    </recommendedName>
</protein>
<dbReference type="GO" id="GO:0006508">
    <property type="term" value="P:proteolysis"/>
    <property type="evidence" value="ECO:0007669"/>
    <property type="project" value="InterPro"/>
</dbReference>
<dbReference type="GO" id="GO:0043525">
    <property type="term" value="P:positive regulation of neuron apoptotic process"/>
    <property type="evidence" value="ECO:0007669"/>
    <property type="project" value="TreeGrafter"/>
</dbReference>
<dbReference type="InterPro" id="IPR015917">
    <property type="entry name" value="Pept_C14A"/>
</dbReference>
<comment type="caution">
    <text evidence="3">The sequence shown here is derived from an EMBL/GenBank/DDBJ whole genome shotgun (WGS) entry which is preliminary data.</text>
</comment>
<evidence type="ECO:0000313" key="4">
    <source>
        <dbReference type="Proteomes" id="UP001186944"/>
    </source>
</evidence>
<dbReference type="GO" id="GO:0006915">
    <property type="term" value="P:apoptotic process"/>
    <property type="evidence" value="ECO:0007669"/>
    <property type="project" value="TreeGrafter"/>
</dbReference>
<dbReference type="GO" id="GO:0004197">
    <property type="term" value="F:cysteine-type endopeptidase activity"/>
    <property type="evidence" value="ECO:0007669"/>
    <property type="project" value="InterPro"/>
</dbReference>
<dbReference type="PANTHER" id="PTHR10454:SF232">
    <property type="entry name" value="AT03047P-RELATED"/>
    <property type="match status" value="1"/>
</dbReference>
<evidence type="ECO:0000259" key="2">
    <source>
        <dbReference type="PROSITE" id="PS50208"/>
    </source>
</evidence>
<dbReference type="AlphaFoldDB" id="A0AA89BQ71"/>